<protein>
    <recommendedName>
        <fullName evidence="5">Xylanolytic transcriptional activator regulatory domain-containing protein</fullName>
    </recommendedName>
</protein>
<comment type="subcellular location">
    <subcellularLocation>
        <location evidence="1">Nucleus</location>
    </subcellularLocation>
</comment>
<dbReference type="OrthoDB" id="3989227at2759"/>
<evidence type="ECO:0000256" key="4">
    <source>
        <dbReference type="ARBA" id="ARBA00023242"/>
    </source>
</evidence>
<dbReference type="GO" id="GO:0008270">
    <property type="term" value="F:zinc ion binding"/>
    <property type="evidence" value="ECO:0007669"/>
    <property type="project" value="InterPro"/>
</dbReference>
<feature type="domain" description="Xylanolytic transcriptional activator regulatory" evidence="5">
    <location>
        <begin position="82"/>
        <end position="167"/>
    </location>
</feature>
<dbReference type="InterPro" id="IPR007219">
    <property type="entry name" value="XnlR_reg_dom"/>
</dbReference>
<dbReference type="InterPro" id="IPR050613">
    <property type="entry name" value="Sec_Metabolite_Reg"/>
</dbReference>
<keyword evidence="3" id="KW-0804">Transcription</keyword>
<keyword evidence="4" id="KW-0539">Nucleus</keyword>
<comment type="caution">
    <text evidence="6">The sequence shown here is derived from an EMBL/GenBank/DDBJ whole genome shotgun (WGS) entry which is preliminary data.</text>
</comment>
<dbReference type="GO" id="GO:0005634">
    <property type="term" value="C:nucleus"/>
    <property type="evidence" value="ECO:0007669"/>
    <property type="project" value="UniProtKB-SubCell"/>
</dbReference>
<dbReference type="PANTHER" id="PTHR31001">
    <property type="entry name" value="UNCHARACTERIZED TRANSCRIPTIONAL REGULATORY PROTEIN"/>
    <property type="match status" value="1"/>
</dbReference>
<evidence type="ECO:0000256" key="3">
    <source>
        <dbReference type="ARBA" id="ARBA00023163"/>
    </source>
</evidence>
<dbReference type="EMBL" id="JAPWDS010000003">
    <property type="protein sequence ID" value="KAJ5504557.1"/>
    <property type="molecule type" value="Genomic_DNA"/>
</dbReference>
<dbReference type="CDD" id="cd12148">
    <property type="entry name" value="fungal_TF_MHR"/>
    <property type="match status" value="1"/>
</dbReference>
<gene>
    <name evidence="6" type="ORF">N7463_007431</name>
</gene>
<dbReference type="GO" id="GO:0003677">
    <property type="term" value="F:DNA binding"/>
    <property type="evidence" value="ECO:0007669"/>
    <property type="project" value="InterPro"/>
</dbReference>
<keyword evidence="2" id="KW-0805">Transcription regulation</keyword>
<sequence>MLLESFLLSVKPLFPLVYVPTLLDNYEGIWEQGVTKSRANQGRGGIQVQDSGVFIKQLKLMLERTLVLSHYTELPTLNGLITVLLAWECDPTTNDILAAPAFVSQAMHVARTMGLHQEEAIVSRGVVEAELARRVWYYIIFLELYACIASGSTLSYGTQESSYSTQLP</sequence>
<evidence type="ECO:0000256" key="1">
    <source>
        <dbReference type="ARBA" id="ARBA00004123"/>
    </source>
</evidence>
<evidence type="ECO:0000256" key="2">
    <source>
        <dbReference type="ARBA" id="ARBA00023015"/>
    </source>
</evidence>
<evidence type="ECO:0000259" key="5">
    <source>
        <dbReference type="Pfam" id="PF04082"/>
    </source>
</evidence>
<name>A0A9W9XWA5_9EURO</name>
<accession>A0A9W9XWA5</accession>
<evidence type="ECO:0000313" key="6">
    <source>
        <dbReference type="EMBL" id="KAJ5504557.1"/>
    </source>
</evidence>
<dbReference type="PANTHER" id="PTHR31001:SF40">
    <property type="entry name" value="ZN(II)2CYS6 TRANSCRIPTION FACTOR (EUROFUNG)"/>
    <property type="match status" value="1"/>
</dbReference>
<evidence type="ECO:0000313" key="7">
    <source>
        <dbReference type="Proteomes" id="UP001149954"/>
    </source>
</evidence>
<reference evidence="6" key="1">
    <citation type="submission" date="2022-12" db="EMBL/GenBank/DDBJ databases">
        <authorList>
            <person name="Petersen C."/>
        </authorList>
    </citation>
    <scope>NUCLEOTIDE SEQUENCE</scope>
    <source>
        <strain evidence="6">IBT 29495</strain>
    </source>
</reference>
<dbReference type="Pfam" id="PF04082">
    <property type="entry name" value="Fungal_trans"/>
    <property type="match status" value="1"/>
</dbReference>
<keyword evidence="7" id="KW-1185">Reference proteome</keyword>
<dbReference type="AlphaFoldDB" id="A0A9W9XWA5"/>
<proteinExistence type="predicted"/>
<dbReference type="GO" id="GO:0006351">
    <property type="term" value="P:DNA-templated transcription"/>
    <property type="evidence" value="ECO:0007669"/>
    <property type="project" value="InterPro"/>
</dbReference>
<dbReference type="Proteomes" id="UP001149954">
    <property type="component" value="Unassembled WGS sequence"/>
</dbReference>
<reference evidence="6" key="2">
    <citation type="journal article" date="2023" name="IMA Fungus">
        <title>Comparative genomic study of the Penicillium genus elucidates a diverse pangenome and 15 lateral gene transfer events.</title>
        <authorList>
            <person name="Petersen C."/>
            <person name="Sorensen T."/>
            <person name="Nielsen M.R."/>
            <person name="Sondergaard T.E."/>
            <person name="Sorensen J.L."/>
            <person name="Fitzpatrick D.A."/>
            <person name="Frisvad J.C."/>
            <person name="Nielsen K.L."/>
        </authorList>
    </citation>
    <scope>NUCLEOTIDE SEQUENCE</scope>
    <source>
        <strain evidence="6">IBT 29495</strain>
    </source>
</reference>
<organism evidence="6 7">
    <name type="scientific">Penicillium fimorum</name>
    <dbReference type="NCBI Taxonomy" id="1882269"/>
    <lineage>
        <taxon>Eukaryota</taxon>
        <taxon>Fungi</taxon>
        <taxon>Dikarya</taxon>
        <taxon>Ascomycota</taxon>
        <taxon>Pezizomycotina</taxon>
        <taxon>Eurotiomycetes</taxon>
        <taxon>Eurotiomycetidae</taxon>
        <taxon>Eurotiales</taxon>
        <taxon>Aspergillaceae</taxon>
        <taxon>Penicillium</taxon>
    </lineage>
</organism>